<reference evidence="2 4" key="1">
    <citation type="journal article" date="2014" name="Int. J. Syst. Evol. Microbiol.">
        <title>Complete genome sequence of Corynebacterium casei LMG S-19264T (=DSM 44701T), isolated from a smear-ripened cheese.</title>
        <authorList>
            <consortium name="US DOE Joint Genome Institute (JGI-PGF)"/>
            <person name="Walter F."/>
            <person name="Albersmeier A."/>
            <person name="Kalinowski J."/>
            <person name="Ruckert C."/>
        </authorList>
    </citation>
    <scope>NUCLEOTIDE SEQUENCE [LARGE SCALE GENOMIC DNA]</scope>
    <source>
        <strain evidence="2 4">NBRC 112289</strain>
    </source>
</reference>
<keyword evidence="4" id="KW-1185">Reference proteome</keyword>
<name>A0AA37UEX9_9MICO</name>
<reference evidence="2" key="2">
    <citation type="submission" date="2023-02" db="EMBL/GenBank/DDBJ databases">
        <authorList>
            <person name="Sun Q."/>
            <person name="Mori K."/>
        </authorList>
    </citation>
    <scope>NUCLEOTIDE SEQUENCE</scope>
    <source>
        <strain evidence="2">NBRC 112289</strain>
    </source>
</reference>
<dbReference type="EMBL" id="BSUL01000001">
    <property type="protein sequence ID" value="GMA29870.1"/>
    <property type="molecule type" value="Genomic_DNA"/>
</dbReference>
<evidence type="ECO:0000313" key="2">
    <source>
        <dbReference type="EMBL" id="GMA26756.1"/>
    </source>
</evidence>
<feature type="region of interest" description="Disordered" evidence="1">
    <location>
        <begin position="265"/>
        <end position="290"/>
    </location>
</feature>
<sequence length="290" mass="30405">MSQPQEPIRPIVPPIASGGPQPHDMPDFDLRPPQDPMAERLGGWVDKLLSVHRPAVLAHLRSIRRAKPDASPAEIARILERRYLAAVTTGGAAVGASAAVPGLGTGAALALTGVETAGFLEASALYAQSITELHGIALEDPTRARALVMTMIMGGPGVELVKHLTAQATGSGVGMSGYWGSTLAQRLPRTAFGPIGDQLRNAFLRRFAANTGAGAIGRLVPFGIGAAIGGSGNLILGRRVIAASRTAFGPPADVFPDALAIETKAPRERKQRDLAPRRALLPGRRKRERS</sequence>
<feature type="compositionally biased region" description="Basic and acidic residues" evidence="1">
    <location>
        <begin position="265"/>
        <end position="276"/>
    </location>
</feature>
<dbReference type="RefSeq" id="WP_284228797.1">
    <property type="nucleotide sequence ID" value="NZ_BSUL01000001.1"/>
</dbReference>
<organism evidence="2 4">
    <name type="scientific">Arenivirga flava</name>
    <dbReference type="NCBI Taxonomy" id="1930060"/>
    <lineage>
        <taxon>Bacteria</taxon>
        <taxon>Bacillati</taxon>
        <taxon>Actinomycetota</taxon>
        <taxon>Actinomycetes</taxon>
        <taxon>Micrococcales</taxon>
        <taxon>Microbacteriaceae</taxon>
        <taxon>Arenivirga</taxon>
    </lineage>
</organism>
<evidence type="ECO:0000313" key="3">
    <source>
        <dbReference type="EMBL" id="GMA29870.1"/>
    </source>
</evidence>
<accession>A0AA37UEX9</accession>
<feature type="region of interest" description="Disordered" evidence="1">
    <location>
        <begin position="1"/>
        <end position="26"/>
    </location>
</feature>
<comment type="caution">
    <text evidence="2">The sequence shown here is derived from an EMBL/GenBank/DDBJ whole genome shotgun (WGS) entry which is preliminary data.</text>
</comment>
<protein>
    <recommendedName>
        <fullName evidence="5">Di-and tripeptidase</fullName>
    </recommendedName>
</protein>
<proteinExistence type="predicted"/>
<evidence type="ECO:0000256" key="1">
    <source>
        <dbReference type="SAM" id="MobiDB-lite"/>
    </source>
</evidence>
<dbReference type="Proteomes" id="UP001157160">
    <property type="component" value="Unassembled WGS sequence"/>
</dbReference>
<dbReference type="AlphaFoldDB" id="A0AA37UEX9"/>
<gene>
    <name evidence="2" type="ORF">GCM10025874_00090</name>
    <name evidence="3" type="ORF">GCM10025874_31230</name>
</gene>
<dbReference type="EMBL" id="BSUL01000001">
    <property type="protein sequence ID" value="GMA26756.1"/>
    <property type="molecule type" value="Genomic_DNA"/>
</dbReference>
<evidence type="ECO:0000313" key="4">
    <source>
        <dbReference type="Proteomes" id="UP001157160"/>
    </source>
</evidence>
<evidence type="ECO:0008006" key="5">
    <source>
        <dbReference type="Google" id="ProtNLM"/>
    </source>
</evidence>